<dbReference type="SUPFAM" id="SSF81321">
    <property type="entry name" value="Family A G protein-coupled receptor-like"/>
    <property type="match status" value="1"/>
</dbReference>
<dbReference type="OrthoDB" id="8935849at2759"/>
<evidence type="ECO:0000256" key="4">
    <source>
        <dbReference type="ARBA" id="ARBA00022989"/>
    </source>
</evidence>
<dbReference type="PRINTS" id="PR00237">
    <property type="entry name" value="GPCRRHODOPSN"/>
</dbReference>
<feature type="transmembrane region" description="Helical" evidence="10">
    <location>
        <begin position="150"/>
        <end position="172"/>
    </location>
</feature>
<sequence length="363" mass="40066">MDFLTTDIIGSTLNVTTTAEPTIPLIYTSQTDATIIASLGITIGILGMIGNLLVLLAVSLSKDLQNSTNVFVVSLSISDFISSVSLPFQGISVLSESGWPFGKGMCDLLGTIFIWSNPTSILTLTAIAVNRYIIITKGKRVQQKIYTHRGNAFMVALVWLFPFLVLVMPQLIPATGGIVYAPNFRSCMWDLEHPLAIVFQSIASIIFTGCTFIIFFCYIAIYRFVRGHVINTRSRLRESNDNLAIDGRTNQQSSRKGPSVKQINITKNLALVVVVFFICVLPFALNLYSPHLGLHTAYLAGLVLLPNCLNPMIYAARHPCFKVVFRSMFTCRFHNIPHPSEWLKALLHDAGSVNRTTQSSSTV</sequence>
<proteinExistence type="inferred from homology"/>
<dbReference type="RefSeq" id="XP_003725101.2">
    <property type="nucleotide sequence ID" value="XM_003725053.3"/>
</dbReference>
<feature type="transmembrane region" description="Helical" evidence="10">
    <location>
        <begin position="265"/>
        <end position="285"/>
    </location>
</feature>
<dbReference type="EnsemblMetazoa" id="XM_003725053">
    <property type="protein sequence ID" value="XP_003725101"/>
    <property type="gene ID" value="LOC754285"/>
</dbReference>
<evidence type="ECO:0000256" key="3">
    <source>
        <dbReference type="ARBA" id="ARBA00022692"/>
    </source>
</evidence>
<dbReference type="GeneID" id="754285"/>
<keyword evidence="8 9" id="KW-0807">Transducer</keyword>
<accession>A0A7M7GF91</accession>
<dbReference type="Pfam" id="PF00001">
    <property type="entry name" value="7tm_1"/>
    <property type="match status" value="1"/>
</dbReference>
<evidence type="ECO:0000256" key="6">
    <source>
        <dbReference type="ARBA" id="ARBA00023136"/>
    </source>
</evidence>
<dbReference type="KEGG" id="spu:754285"/>
<keyword evidence="5 9" id="KW-0297">G-protein coupled receptor</keyword>
<keyword evidence="3 9" id="KW-0812">Transmembrane</keyword>
<feature type="transmembrane region" description="Helical" evidence="10">
    <location>
        <begin position="35"/>
        <end position="58"/>
    </location>
</feature>
<feature type="transmembrane region" description="Helical" evidence="10">
    <location>
        <begin position="70"/>
        <end position="88"/>
    </location>
</feature>
<protein>
    <recommendedName>
        <fullName evidence="11">G-protein coupled receptors family 1 profile domain-containing protein</fullName>
    </recommendedName>
</protein>
<comment type="similarity">
    <text evidence="9">Belongs to the G-protein coupled receptor 1 family.</text>
</comment>
<reference evidence="13" key="1">
    <citation type="submission" date="2015-02" db="EMBL/GenBank/DDBJ databases">
        <title>Genome sequencing for Strongylocentrotus purpuratus.</title>
        <authorList>
            <person name="Murali S."/>
            <person name="Liu Y."/>
            <person name="Vee V."/>
            <person name="English A."/>
            <person name="Wang M."/>
            <person name="Skinner E."/>
            <person name="Han Y."/>
            <person name="Muzny D.M."/>
            <person name="Worley K.C."/>
            <person name="Gibbs R.A."/>
        </authorList>
    </citation>
    <scope>NUCLEOTIDE SEQUENCE</scope>
</reference>
<name>A0A7M7GF91_STRPU</name>
<dbReference type="PROSITE" id="PS50262">
    <property type="entry name" value="G_PROTEIN_RECEP_F1_2"/>
    <property type="match status" value="1"/>
</dbReference>
<evidence type="ECO:0000256" key="7">
    <source>
        <dbReference type="ARBA" id="ARBA00023170"/>
    </source>
</evidence>
<dbReference type="GO" id="GO:0007186">
    <property type="term" value="P:G protein-coupled receptor signaling pathway"/>
    <property type="evidence" value="ECO:0000318"/>
    <property type="project" value="GO_Central"/>
</dbReference>
<keyword evidence="2" id="KW-1003">Cell membrane</keyword>
<evidence type="ECO:0000256" key="8">
    <source>
        <dbReference type="ARBA" id="ARBA00023224"/>
    </source>
</evidence>
<evidence type="ECO:0000256" key="9">
    <source>
        <dbReference type="RuleBase" id="RU000688"/>
    </source>
</evidence>
<evidence type="ECO:0000259" key="11">
    <source>
        <dbReference type="PROSITE" id="PS50262"/>
    </source>
</evidence>
<feature type="domain" description="G-protein coupled receptors family 1 profile" evidence="11">
    <location>
        <begin position="50"/>
        <end position="314"/>
    </location>
</feature>
<evidence type="ECO:0000256" key="1">
    <source>
        <dbReference type="ARBA" id="ARBA00004651"/>
    </source>
</evidence>
<dbReference type="GO" id="GO:0004930">
    <property type="term" value="F:G protein-coupled receptor activity"/>
    <property type="evidence" value="ECO:0007669"/>
    <property type="project" value="UniProtKB-KW"/>
</dbReference>
<feature type="transmembrane region" description="Helical" evidence="10">
    <location>
        <begin position="297"/>
        <end position="316"/>
    </location>
</feature>
<evidence type="ECO:0000256" key="5">
    <source>
        <dbReference type="ARBA" id="ARBA00023040"/>
    </source>
</evidence>
<evidence type="ECO:0000256" key="2">
    <source>
        <dbReference type="ARBA" id="ARBA00022475"/>
    </source>
</evidence>
<dbReference type="AlphaFoldDB" id="A0A7M7GF91"/>
<feature type="transmembrane region" description="Helical" evidence="10">
    <location>
        <begin position="108"/>
        <end position="129"/>
    </location>
</feature>
<evidence type="ECO:0000313" key="12">
    <source>
        <dbReference type="EnsemblMetazoa" id="XP_003725101"/>
    </source>
</evidence>
<evidence type="ECO:0000256" key="10">
    <source>
        <dbReference type="SAM" id="Phobius"/>
    </source>
</evidence>
<keyword evidence="4 10" id="KW-1133">Transmembrane helix</keyword>
<feature type="transmembrane region" description="Helical" evidence="10">
    <location>
        <begin position="198"/>
        <end position="225"/>
    </location>
</feature>
<dbReference type="InterPro" id="IPR000276">
    <property type="entry name" value="GPCR_Rhodpsn"/>
</dbReference>
<dbReference type="PANTHER" id="PTHR24228:SF72">
    <property type="entry name" value="G-PROTEIN COUPLED RECEPTORS FAMILY 1 PROFILE DOMAIN-CONTAINING PROTEIN"/>
    <property type="match status" value="1"/>
</dbReference>
<dbReference type="InParanoid" id="A0A7M7GF91"/>
<dbReference type="FunCoup" id="A0A7M7GF91">
    <property type="interactions" value="424"/>
</dbReference>
<dbReference type="PROSITE" id="PS00237">
    <property type="entry name" value="G_PROTEIN_RECEP_F1_1"/>
    <property type="match status" value="1"/>
</dbReference>
<organism evidence="12 13">
    <name type="scientific">Strongylocentrotus purpuratus</name>
    <name type="common">Purple sea urchin</name>
    <dbReference type="NCBI Taxonomy" id="7668"/>
    <lineage>
        <taxon>Eukaryota</taxon>
        <taxon>Metazoa</taxon>
        <taxon>Echinodermata</taxon>
        <taxon>Eleutherozoa</taxon>
        <taxon>Echinozoa</taxon>
        <taxon>Echinoidea</taxon>
        <taxon>Euechinoidea</taxon>
        <taxon>Echinacea</taxon>
        <taxon>Camarodonta</taxon>
        <taxon>Echinidea</taxon>
        <taxon>Strongylocentrotidae</taxon>
        <taxon>Strongylocentrotus</taxon>
    </lineage>
</organism>
<dbReference type="Proteomes" id="UP000007110">
    <property type="component" value="Unassembled WGS sequence"/>
</dbReference>
<keyword evidence="6 10" id="KW-0472">Membrane</keyword>
<dbReference type="RefSeq" id="XP_011665881.2">
    <property type="nucleotide sequence ID" value="XM_011667579.2"/>
</dbReference>
<comment type="subcellular location">
    <subcellularLocation>
        <location evidence="1">Cell membrane</location>
        <topology evidence="1">Multi-pass membrane protein</topology>
    </subcellularLocation>
</comment>
<dbReference type="InterPro" id="IPR017452">
    <property type="entry name" value="GPCR_Rhodpsn_7TM"/>
</dbReference>
<keyword evidence="13" id="KW-1185">Reference proteome</keyword>
<keyword evidence="7 9" id="KW-0675">Receptor</keyword>
<reference evidence="12" key="2">
    <citation type="submission" date="2021-01" db="UniProtKB">
        <authorList>
            <consortium name="EnsemblMetazoa"/>
        </authorList>
    </citation>
    <scope>IDENTIFICATION</scope>
</reference>
<dbReference type="CDD" id="cd00637">
    <property type="entry name" value="7tm_classA_rhodopsin-like"/>
    <property type="match status" value="1"/>
</dbReference>
<dbReference type="GO" id="GO:0005886">
    <property type="term" value="C:plasma membrane"/>
    <property type="evidence" value="ECO:0007669"/>
    <property type="project" value="UniProtKB-SubCell"/>
</dbReference>
<evidence type="ECO:0000313" key="13">
    <source>
        <dbReference type="Proteomes" id="UP000007110"/>
    </source>
</evidence>
<dbReference type="FunFam" id="1.20.1070.10:FF:000340">
    <property type="entry name" value="Uncharacterized protein"/>
    <property type="match status" value="1"/>
</dbReference>
<dbReference type="PANTHER" id="PTHR24228">
    <property type="entry name" value="B2 BRADYKININ RECEPTOR/ANGIOTENSIN II RECEPTOR"/>
    <property type="match status" value="1"/>
</dbReference>
<dbReference type="EnsemblMetazoa" id="XM_011667579">
    <property type="protein sequence ID" value="XP_011665881"/>
    <property type="gene ID" value="LOC754285"/>
</dbReference>
<dbReference type="Gene3D" id="1.20.1070.10">
    <property type="entry name" value="Rhodopsin 7-helix transmembrane proteins"/>
    <property type="match status" value="1"/>
</dbReference>